<protein>
    <recommendedName>
        <fullName evidence="1">Helicase Helix-turn-helix domain-containing protein</fullName>
    </recommendedName>
</protein>
<organism evidence="2 3">
    <name type="scientific">Periweissella ghanensis</name>
    <dbReference type="NCBI Taxonomy" id="467997"/>
    <lineage>
        <taxon>Bacteria</taxon>
        <taxon>Bacillati</taxon>
        <taxon>Bacillota</taxon>
        <taxon>Bacilli</taxon>
        <taxon>Lactobacillales</taxon>
        <taxon>Lactobacillaceae</taxon>
        <taxon>Periweissella</taxon>
    </lineage>
</organism>
<evidence type="ECO:0000259" key="1">
    <source>
        <dbReference type="Pfam" id="PF14493"/>
    </source>
</evidence>
<reference evidence="2 3" key="1">
    <citation type="submission" date="2021-11" db="EMBL/GenBank/DDBJ databases">
        <authorList>
            <person name="Depoorter E."/>
        </authorList>
    </citation>
    <scope>NUCLEOTIDE SEQUENCE [LARGE SCALE GENOMIC DNA]</scope>
    <source>
        <strain evidence="2 3">LMG 24286</strain>
    </source>
</reference>
<feature type="domain" description="Helicase Helix-turn-helix" evidence="1">
    <location>
        <begin position="244"/>
        <end position="308"/>
    </location>
</feature>
<dbReference type="Pfam" id="PF14493">
    <property type="entry name" value="HTH_40"/>
    <property type="match status" value="1"/>
</dbReference>
<comment type="caution">
    <text evidence="2">The sequence shown here is derived from an EMBL/GenBank/DDBJ whole genome shotgun (WGS) entry which is preliminary data.</text>
</comment>
<accession>A0ABM8ZAF1</accession>
<dbReference type="Proteomes" id="UP000789719">
    <property type="component" value="Unassembled WGS sequence"/>
</dbReference>
<dbReference type="InterPro" id="IPR029491">
    <property type="entry name" value="Helicase_HTH"/>
</dbReference>
<proteinExistence type="predicted"/>
<name>A0ABM8ZAF1_9LACO</name>
<keyword evidence="3" id="KW-1185">Reference proteome</keyword>
<evidence type="ECO:0000313" key="3">
    <source>
        <dbReference type="Proteomes" id="UP000789719"/>
    </source>
</evidence>
<sequence>MLAGYVLTKLNSTEWRRAKVFGNIWQGGAQTVSTSFWGLVYDLLPETGLFASVEIEKIVKSLQRQGLIARDEHGLVQLTAKGASAQAEYVTTHYVPEHLSINQSYDVKFFQELFLLANQTISELAYSNAQFYPYQIDLRAQWQLKNWLKGHSREVLIKQWYLELQTWLATLPNADAQLFTQMLFGHDVTNALFSELPVPTTWDEFDWQVWQLDHLAALMTHSLQSDSLIKSLMTLAQRALLSNSAEQSVTLWQQLQSVNQVAQGRRIKPNTVREHILQAAILQRWSANEIELLIPASEQKVLADLYGDAEITTWDFKAYAGGKDPRYFTYFRLYQLLQLATKRGAIDVRV</sequence>
<dbReference type="EMBL" id="CAKKNT010000001">
    <property type="protein sequence ID" value="CAH0417678.1"/>
    <property type="molecule type" value="Genomic_DNA"/>
</dbReference>
<gene>
    <name evidence="2" type="ORF">WGH24286_00090</name>
</gene>
<evidence type="ECO:0000313" key="2">
    <source>
        <dbReference type="EMBL" id="CAH0417678.1"/>
    </source>
</evidence>